<protein>
    <submittedName>
        <fullName evidence="1">Uncharacterized protein</fullName>
    </submittedName>
</protein>
<dbReference type="AlphaFoldDB" id="A0A8C8BDF8"/>
<organism evidence="1 2">
    <name type="scientific">Otus sunia</name>
    <name type="common">Oriental scops-owl</name>
    <dbReference type="NCBI Taxonomy" id="257818"/>
    <lineage>
        <taxon>Eukaryota</taxon>
        <taxon>Metazoa</taxon>
        <taxon>Chordata</taxon>
        <taxon>Craniata</taxon>
        <taxon>Vertebrata</taxon>
        <taxon>Euteleostomi</taxon>
        <taxon>Archelosauria</taxon>
        <taxon>Archosauria</taxon>
        <taxon>Dinosauria</taxon>
        <taxon>Saurischia</taxon>
        <taxon>Theropoda</taxon>
        <taxon>Coelurosauria</taxon>
        <taxon>Aves</taxon>
        <taxon>Neognathae</taxon>
        <taxon>Neoaves</taxon>
        <taxon>Telluraves</taxon>
        <taxon>Strigiformes</taxon>
        <taxon>Strigidae</taxon>
        <taxon>Otus</taxon>
    </lineage>
</organism>
<dbReference type="Ensembl" id="ENSOSUT00000018904.1">
    <property type="protein sequence ID" value="ENSOSUP00000018295.1"/>
    <property type="gene ID" value="ENSOSUG00000012946.1"/>
</dbReference>
<proteinExistence type="predicted"/>
<dbReference type="Proteomes" id="UP000694552">
    <property type="component" value="Unplaced"/>
</dbReference>
<name>A0A8C8BDF8_9STRI</name>
<evidence type="ECO:0000313" key="2">
    <source>
        <dbReference type="Proteomes" id="UP000694552"/>
    </source>
</evidence>
<evidence type="ECO:0000313" key="1">
    <source>
        <dbReference type="Ensembl" id="ENSOSUP00000018295.1"/>
    </source>
</evidence>
<accession>A0A8C8BDF8</accession>
<keyword evidence="2" id="KW-1185">Reference proteome</keyword>
<sequence length="129" mass="14566">FWWPVVFRGLGEEWLFRGRYGFSKSGRKDEGGKSLTDQVYLDKGKRRLGLEAGFRTPLPARVWSCALVMTSSLPQVFLDVSLAVSQQEILRISRVTADAHHPWTRWVRAGCVAAVGHKTQRPWPVAASQ</sequence>
<reference evidence="1" key="2">
    <citation type="submission" date="2025-09" db="UniProtKB">
        <authorList>
            <consortium name="Ensembl"/>
        </authorList>
    </citation>
    <scope>IDENTIFICATION</scope>
</reference>
<reference evidence="1" key="1">
    <citation type="submission" date="2025-08" db="UniProtKB">
        <authorList>
            <consortium name="Ensembl"/>
        </authorList>
    </citation>
    <scope>IDENTIFICATION</scope>
</reference>